<organism evidence="2 3">
    <name type="scientific">Rotaria socialis</name>
    <dbReference type="NCBI Taxonomy" id="392032"/>
    <lineage>
        <taxon>Eukaryota</taxon>
        <taxon>Metazoa</taxon>
        <taxon>Spiralia</taxon>
        <taxon>Gnathifera</taxon>
        <taxon>Rotifera</taxon>
        <taxon>Eurotatoria</taxon>
        <taxon>Bdelloidea</taxon>
        <taxon>Philodinida</taxon>
        <taxon>Philodinidae</taxon>
        <taxon>Rotaria</taxon>
    </lineage>
</organism>
<evidence type="ECO:0000259" key="1">
    <source>
        <dbReference type="PROSITE" id="PS50181"/>
    </source>
</evidence>
<feature type="domain" description="F-box" evidence="1">
    <location>
        <begin position="2"/>
        <end position="49"/>
    </location>
</feature>
<dbReference type="InterPro" id="IPR036047">
    <property type="entry name" value="F-box-like_dom_sf"/>
</dbReference>
<dbReference type="InterPro" id="IPR001810">
    <property type="entry name" value="F-box_dom"/>
</dbReference>
<protein>
    <recommendedName>
        <fullName evidence="1">F-box domain-containing protein</fullName>
    </recommendedName>
</protein>
<accession>A0A821BCS9</accession>
<dbReference type="SUPFAM" id="SSF81383">
    <property type="entry name" value="F-box domain"/>
    <property type="match status" value="1"/>
</dbReference>
<dbReference type="EMBL" id="CAJOBS010000493">
    <property type="protein sequence ID" value="CAF4588959.1"/>
    <property type="molecule type" value="Genomic_DNA"/>
</dbReference>
<proteinExistence type="predicted"/>
<sequence>MTLTFESLPNEIWLMIFGYLSSRHVWRAFFGINRRLNQLLTSDIIRHTIDLRDISHAEIVELFDNCSYNSDCQWQTGLVSAAHTICFENEFDYDLLFNRWIIKTTDWLLSSLRVIYVLPEAILSIWSLFNAIQFQTLLESQLRCLHLVFKDPSYTYMNTLAVMIVFRHDDQSWKRRNDLYDAIEYQLCWIHTVRLTLSLQHSSELILLLMPEALPLLEHLIVTIEQSQKNLLSKQGQSPARFELCEQDLRRTNANGTKLRSLVLRHIELEDLLVLLNSLNFSRLDTLTLVDVYDQSLDHLTAFQQSVSPSNLPALKRHQFQYLFRFPAKYEQEWSRRFHNYGWPFENASSHVDEHLELIDNYYSLIDIKSVLLVYSVPVYLLKQMRTVHNCELFTHYLTTNEAEIVASPEKSNPCIHLRSLTFRFKQYLPLDSAEHRSPLEIILVLSTHLSHLDVHWEDFCRCSGSYPLITHVCLFVKAGEHRSFDVNRLDMLVPKVRYLAIGGQALIREKHLIDFALRFLIDTVYFRELILLQVNKIDNVKLKPRVKAAVKEAIASKIDRLQNSTMTRIEFSYRNQLSIWLR</sequence>
<evidence type="ECO:0000313" key="2">
    <source>
        <dbReference type="EMBL" id="CAF4588959.1"/>
    </source>
</evidence>
<gene>
    <name evidence="2" type="ORF">TOA249_LOCUS9800</name>
</gene>
<dbReference type="Proteomes" id="UP000663838">
    <property type="component" value="Unassembled WGS sequence"/>
</dbReference>
<reference evidence="2" key="1">
    <citation type="submission" date="2021-02" db="EMBL/GenBank/DDBJ databases">
        <authorList>
            <person name="Nowell W R."/>
        </authorList>
    </citation>
    <scope>NUCLEOTIDE SEQUENCE</scope>
</reference>
<name>A0A821BCS9_9BILA</name>
<dbReference type="PROSITE" id="PS50181">
    <property type="entry name" value="FBOX"/>
    <property type="match status" value="1"/>
</dbReference>
<evidence type="ECO:0000313" key="3">
    <source>
        <dbReference type="Proteomes" id="UP000663838"/>
    </source>
</evidence>
<dbReference type="AlphaFoldDB" id="A0A821BCS9"/>
<comment type="caution">
    <text evidence="2">The sequence shown here is derived from an EMBL/GenBank/DDBJ whole genome shotgun (WGS) entry which is preliminary data.</text>
</comment>